<proteinExistence type="predicted"/>
<protein>
    <submittedName>
        <fullName evidence="1">Uncharacterized protein</fullName>
    </submittedName>
</protein>
<evidence type="ECO:0000313" key="1">
    <source>
        <dbReference type="EMBL" id="EGI66914.1"/>
    </source>
</evidence>
<gene>
    <name evidence="1" type="ORF">G5I_04721</name>
</gene>
<organism evidence="2">
    <name type="scientific">Acromyrmex echinatior</name>
    <name type="common">Panamanian leafcutter ant</name>
    <name type="synonym">Acromyrmex octospinosus echinatior</name>
    <dbReference type="NCBI Taxonomy" id="103372"/>
    <lineage>
        <taxon>Eukaryota</taxon>
        <taxon>Metazoa</taxon>
        <taxon>Ecdysozoa</taxon>
        <taxon>Arthropoda</taxon>
        <taxon>Hexapoda</taxon>
        <taxon>Insecta</taxon>
        <taxon>Pterygota</taxon>
        <taxon>Neoptera</taxon>
        <taxon>Endopterygota</taxon>
        <taxon>Hymenoptera</taxon>
        <taxon>Apocrita</taxon>
        <taxon>Aculeata</taxon>
        <taxon>Formicoidea</taxon>
        <taxon>Formicidae</taxon>
        <taxon>Myrmicinae</taxon>
        <taxon>Acromyrmex</taxon>
    </lineage>
</organism>
<keyword evidence="2" id="KW-1185">Reference proteome</keyword>
<accession>F4WGE7</accession>
<dbReference type="EMBL" id="GL888128">
    <property type="protein sequence ID" value="EGI66914.1"/>
    <property type="molecule type" value="Genomic_DNA"/>
</dbReference>
<sequence>MAAGKTSGDSEVIMGFVQRLGPKLHYGLKFRLVTISSFFNDACDHHRYKLKYYMKTETEKNRNSNDSGYVSPFKTSSTLILVSSSQDNRLARAMWTKKKDKRPKRTNRRDSDVTVVFAVSPENGTEPGRVYRRASASETKMIADRDIVLNLRDFEYINVKQTGKEWTPFEYRGHRVSNALREHSLGRAFCSPAFYDLAGSLDDVTSDTARRFAPARTPIAGETLKGTRGIRLAAYVLGGKAERACDRGFPILVKQSGDKPVRRGRAGTISRDTGGLRDTLPGRLKSTMMWLGHFGLDLKLPFAMVKQIETYEKRCMSEEHGGNKRTTDQLIRGKKQDQKWYVYRALRKLHYDLSSILGTENEIQQVLILLAKLLSMSGERKHLPLFRLQDLAPA</sequence>
<evidence type="ECO:0000313" key="2">
    <source>
        <dbReference type="Proteomes" id="UP000007755"/>
    </source>
</evidence>
<dbReference type="AlphaFoldDB" id="F4WGE7"/>
<dbReference type="InParanoid" id="F4WGE7"/>
<dbReference type="Proteomes" id="UP000007755">
    <property type="component" value="Unassembled WGS sequence"/>
</dbReference>
<reference evidence="1" key="1">
    <citation type="submission" date="2011-02" db="EMBL/GenBank/DDBJ databases">
        <title>The genome of the leaf-cutting ant Acromyrmex echinatior suggests key adaptations to social evolution and fungus farming.</title>
        <authorList>
            <person name="Nygaard S."/>
            <person name="Zhang G."/>
        </authorList>
    </citation>
    <scope>NUCLEOTIDE SEQUENCE</scope>
</reference>
<name>F4WGE7_ACREC</name>